<comment type="caution">
    <text evidence="2">The sequence shown here is derived from an EMBL/GenBank/DDBJ whole genome shotgun (WGS) entry which is preliminary data.</text>
</comment>
<feature type="coiled-coil region" evidence="1">
    <location>
        <begin position="122"/>
        <end position="153"/>
    </location>
</feature>
<dbReference type="RefSeq" id="WP_181058605.1">
    <property type="nucleotide sequence ID" value="NZ_JACDTY010000007.1"/>
</dbReference>
<gene>
    <name evidence="2" type="ORF">H0241_15865</name>
</gene>
<protein>
    <submittedName>
        <fullName evidence="2">Uncharacterized protein</fullName>
    </submittedName>
</protein>
<sequence>MQQVSDAPSVVGPGHNLATTADILRDRFKPELDEVEDLAKRATAAKNALTDGAIANDNERDTFVSLGIEARKLAKRLGETKLATTKPLRDEVTETNRFFDTVTVRPETIQSAFETIVGKYDIKKREDARIAAAAEAQRAQEEAKRKLDEAASSSHSVLGDVLMREAADAEHRAQVLVNEAITAGSGPTRTEVGTVSSRVTWTHRITEPGKIPLEKLRPYMSIDDIDKFVRAYVRANKNTAPLPGVEIFHDQKTSFRG</sequence>
<evidence type="ECO:0000256" key="1">
    <source>
        <dbReference type="SAM" id="Coils"/>
    </source>
</evidence>
<dbReference type="Proteomes" id="UP000558284">
    <property type="component" value="Unassembled WGS sequence"/>
</dbReference>
<name>A0A838B5Q2_9HYPH</name>
<accession>A0A838B5Q2</accession>
<organism evidence="2 3">
    <name type="scientific">Mesorhizobium neociceri</name>
    <dbReference type="NCBI Taxonomy" id="1307853"/>
    <lineage>
        <taxon>Bacteria</taxon>
        <taxon>Pseudomonadati</taxon>
        <taxon>Pseudomonadota</taxon>
        <taxon>Alphaproteobacteria</taxon>
        <taxon>Hyphomicrobiales</taxon>
        <taxon>Phyllobacteriaceae</taxon>
        <taxon>Mesorhizobium</taxon>
    </lineage>
</organism>
<reference evidence="2 3" key="1">
    <citation type="submission" date="2020-07" db="EMBL/GenBank/DDBJ databases">
        <title>Definition of the novel symbiovar canariense within Mesorhizobium novociceri, a new species of genus Mesorhizobium nodulating Cicer canariense in the Caldera de Taburiente National Park (La Palma, Canary Islands).</title>
        <authorList>
            <person name="Leon-Barrios M."/>
            <person name="Perez-Yepez J."/>
            <person name="Flores-Felix J.D."/>
            <person name="Ramirez-Baena M.H."/>
            <person name="Pulido-Suarez L."/>
            <person name="Igual J.M."/>
            <person name="Velazquez E."/>
            <person name="Peix A."/>
        </authorList>
    </citation>
    <scope>NUCLEOTIDE SEQUENCE [LARGE SCALE GENOMIC DNA]</scope>
    <source>
        <strain evidence="2 3">CCANP35</strain>
    </source>
</reference>
<evidence type="ECO:0000313" key="3">
    <source>
        <dbReference type="Proteomes" id="UP000558284"/>
    </source>
</evidence>
<proteinExistence type="predicted"/>
<keyword evidence="1" id="KW-0175">Coiled coil</keyword>
<evidence type="ECO:0000313" key="2">
    <source>
        <dbReference type="EMBL" id="MBA1141725.1"/>
    </source>
</evidence>
<dbReference type="EMBL" id="JACDTY010000007">
    <property type="protein sequence ID" value="MBA1141725.1"/>
    <property type="molecule type" value="Genomic_DNA"/>
</dbReference>
<dbReference type="AlphaFoldDB" id="A0A838B5Q2"/>
<keyword evidence="3" id="KW-1185">Reference proteome</keyword>